<dbReference type="Proteomes" id="UP000694397">
    <property type="component" value="Chromosome 16"/>
</dbReference>
<reference evidence="1 2" key="1">
    <citation type="submission" date="2019-04" db="EMBL/GenBank/DDBJ databases">
        <authorList>
            <consortium name="Wellcome Sanger Institute Data Sharing"/>
        </authorList>
    </citation>
    <scope>NUCLEOTIDE SEQUENCE [LARGE SCALE GENOMIC DNA]</scope>
</reference>
<evidence type="ECO:0000313" key="2">
    <source>
        <dbReference type="Proteomes" id="UP000694397"/>
    </source>
</evidence>
<keyword evidence="2" id="KW-1185">Reference proteome</keyword>
<dbReference type="AlphaFoldDB" id="A0A8C9U8J0"/>
<evidence type="ECO:0000313" key="1">
    <source>
        <dbReference type="Ensembl" id="ENSSFOP00015059686.1"/>
    </source>
</evidence>
<reference evidence="1" key="3">
    <citation type="submission" date="2025-09" db="UniProtKB">
        <authorList>
            <consortium name="Ensembl"/>
        </authorList>
    </citation>
    <scope>IDENTIFICATION</scope>
</reference>
<proteinExistence type="predicted"/>
<reference evidence="1" key="2">
    <citation type="submission" date="2025-08" db="UniProtKB">
        <authorList>
            <consortium name="Ensembl"/>
        </authorList>
    </citation>
    <scope>IDENTIFICATION</scope>
</reference>
<accession>A0A8C9U8J0</accession>
<protein>
    <submittedName>
        <fullName evidence="1">Uncharacterized protein</fullName>
    </submittedName>
</protein>
<dbReference type="Ensembl" id="ENSSFOT00015073966.1">
    <property type="protein sequence ID" value="ENSSFOP00015059686.1"/>
    <property type="gene ID" value="ENSSFOG00015026817.1"/>
</dbReference>
<organism evidence="1 2">
    <name type="scientific">Scleropages formosus</name>
    <name type="common">Asian bonytongue</name>
    <name type="synonym">Osteoglossum formosum</name>
    <dbReference type="NCBI Taxonomy" id="113540"/>
    <lineage>
        <taxon>Eukaryota</taxon>
        <taxon>Metazoa</taxon>
        <taxon>Chordata</taxon>
        <taxon>Craniata</taxon>
        <taxon>Vertebrata</taxon>
        <taxon>Euteleostomi</taxon>
        <taxon>Actinopterygii</taxon>
        <taxon>Neopterygii</taxon>
        <taxon>Teleostei</taxon>
        <taxon>Osteoglossocephala</taxon>
        <taxon>Osteoglossomorpha</taxon>
        <taxon>Osteoglossiformes</taxon>
        <taxon>Osteoglossidae</taxon>
        <taxon>Scleropages</taxon>
    </lineage>
</organism>
<name>A0A8C9U8J0_SCLFO</name>
<sequence length="103" mass="11668">MTFHLIQRNPVIIFQMCNSASTGKAFFKGVTCPHCTWEATEQQSCSSCCGLGVDYRKFRIPRLFKPVRAQKGSKIGSIRTAIYIRWFNGKLEQKPPGLSPQEL</sequence>